<dbReference type="KEGG" id="ppn:Palpr_1471"/>
<accession>E4T4H3</accession>
<reference evidence="1 2" key="2">
    <citation type="journal article" date="2011" name="Stand. Genomic Sci.">
        <title>Complete genome sequence of Paludibacter propionicigenes type strain (WB4).</title>
        <authorList>
            <person name="Gronow S."/>
            <person name="Munk C."/>
            <person name="Lapidus A."/>
            <person name="Nolan M."/>
            <person name="Lucas S."/>
            <person name="Hammon N."/>
            <person name="Deshpande S."/>
            <person name="Cheng J.F."/>
            <person name="Tapia R."/>
            <person name="Han C."/>
            <person name="Goodwin L."/>
            <person name="Pitluck S."/>
            <person name="Liolios K."/>
            <person name="Ivanova N."/>
            <person name="Mavromatis K."/>
            <person name="Mikhailova N."/>
            <person name="Pati A."/>
            <person name="Chen A."/>
            <person name="Palaniappan K."/>
            <person name="Land M."/>
            <person name="Hauser L."/>
            <person name="Chang Y.J."/>
            <person name="Jeffries C.D."/>
            <person name="Brambilla E."/>
            <person name="Rohde M."/>
            <person name="Goker M."/>
            <person name="Detter J.C."/>
            <person name="Woyke T."/>
            <person name="Bristow J."/>
            <person name="Eisen J.A."/>
            <person name="Markowitz V."/>
            <person name="Hugenholtz P."/>
            <person name="Kyrpides N.C."/>
            <person name="Klenk H.P."/>
        </authorList>
    </citation>
    <scope>NUCLEOTIDE SEQUENCE [LARGE SCALE GENOMIC DNA]</scope>
    <source>
        <strain evidence="2">DSM 17365 / JCM 13257 / WB4</strain>
    </source>
</reference>
<proteinExistence type="predicted"/>
<dbReference type="HOGENOM" id="CLU_067890_1_1_10"/>
<name>E4T4H3_PALPW</name>
<dbReference type="eggNOG" id="COG3467">
    <property type="taxonomic scope" value="Bacteria"/>
</dbReference>
<evidence type="ECO:0000313" key="2">
    <source>
        <dbReference type="Proteomes" id="UP000008718"/>
    </source>
</evidence>
<dbReference type="STRING" id="694427.Palpr_1471"/>
<reference key="1">
    <citation type="submission" date="2010-11" db="EMBL/GenBank/DDBJ databases">
        <title>The complete genome of Paludibacter propionicigenes DSM 17365.</title>
        <authorList>
            <consortium name="US DOE Joint Genome Institute (JGI-PGF)"/>
            <person name="Lucas S."/>
            <person name="Copeland A."/>
            <person name="Lapidus A."/>
            <person name="Bruce D."/>
            <person name="Goodwin L."/>
            <person name="Pitluck S."/>
            <person name="Kyrpides N."/>
            <person name="Mavromatis K."/>
            <person name="Ivanova N."/>
            <person name="Munk A.C."/>
            <person name="Brettin T."/>
            <person name="Detter J.C."/>
            <person name="Han C."/>
            <person name="Tapia R."/>
            <person name="Land M."/>
            <person name="Hauser L."/>
            <person name="Markowitz V."/>
            <person name="Cheng J.-F."/>
            <person name="Hugenholtz P."/>
            <person name="Woyke T."/>
            <person name="Wu D."/>
            <person name="Gronow S."/>
            <person name="Wellnitz S."/>
            <person name="Brambilla E."/>
            <person name="Klenk H.-P."/>
            <person name="Eisen J.A."/>
        </authorList>
    </citation>
    <scope>NUCLEOTIDE SEQUENCE</scope>
    <source>
        <strain>WB4</strain>
    </source>
</reference>
<sequence length="181" mass="20655">MKMLLSYMLCFAYICTLIKKIMRTSFITSKVEIEDIITHCDVCFVGIIEADGTPYVIPMNFGYSNDEIILHSAPEGKHLRLLELNNRVCVTFCSDKKLVYQHPDVACSYSMQAKSVVCKGSVTFIEDLSEKELALNVTMKNYTDRPFKYSKPALANVKVWRVKVDEMTAKSFGQNFKNHRG</sequence>
<dbReference type="PANTHER" id="PTHR34071:SF2">
    <property type="entry name" value="FLAVIN-NUCLEOTIDE-BINDING PROTEIN"/>
    <property type="match status" value="1"/>
</dbReference>
<gene>
    <name evidence="1" type="ordered locus">Palpr_1471</name>
</gene>
<dbReference type="InterPro" id="IPR012349">
    <property type="entry name" value="Split_barrel_FMN-bd"/>
</dbReference>
<dbReference type="SUPFAM" id="SSF50475">
    <property type="entry name" value="FMN-binding split barrel"/>
    <property type="match status" value="1"/>
</dbReference>
<dbReference type="EMBL" id="CP002345">
    <property type="protein sequence ID" value="ADQ79617.1"/>
    <property type="molecule type" value="Genomic_DNA"/>
</dbReference>
<dbReference type="Proteomes" id="UP000008718">
    <property type="component" value="Chromosome"/>
</dbReference>
<protein>
    <submittedName>
        <fullName evidence="1">Pyridoxamine 5'-phosphate oxidase-related FMN-binding protein</fullName>
    </submittedName>
</protein>
<dbReference type="InterPro" id="IPR024747">
    <property type="entry name" value="Pyridox_Oxase-rel"/>
</dbReference>
<dbReference type="PANTHER" id="PTHR34071">
    <property type="entry name" value="5-NITROIMIDAZOLE ANTIBIOTICS RESISTANCE PROTEIN, NIMA-FAMILY-RELATED PROTEIN-RELATED"/>
    <property type="match status" value="1"/>
</dbReference>
<evidence type="ECO:0000313" key="1">
    <source>
        <dbReference type="EMBL" id="ADQ79617.1"/>
    </source>
</evidence>
<organism evidence="1 2">
    <name type="scientific">Paludibacter propionicigenes (strain DSM 17365 / JCM 13257 / WB4)</name>
    <dbReference type="NCBI Taxonomy" id="694427"/>
    <lineage>
        <taxon>Bacteria</taxon>
        <taxon>Pseudomonadati</taxon>
        <taxon>Bacteroidota</taxon>
        <taxon>Bacteroidia</taxon>
        <taxon>Bacteroidales</taxon>
        <taxon>Paludibacteraceae</taxon>
        <taxon>Paludibacter</taxon>
    </lineage>
</organism>
<dbReference type="Pfam" id="PF12900">
    <property type="entry name" value="Pyridox_ox_2"/>
    <property type="match status" value="1"/>
</dbReference>
<keyword evidence="2" id="KW-1185">Reference proteome</keyword>
<dbReference type="Gene3D" id="2.30.110.10">
    <property type="entry name" value="Electron Transport, Fmn-binding Protein, Chain A"/>
    <property type="match status" value="1"/>
</dbReference>
<dbReference type="AlphaFoldDB" id="E4T4H3"/>